<organism evidence="1 2">
    <name type="scientific">Dunaliella salina</name>
    <name type="common">Green alga</name>
    <name type="synonym">Protococcus salinus</name>
    <dbReference type="NCBI Taxonomy" id="3046"/>
    <lineage>
        <taxon>Eukaryota</taxon>
        <taxon>Viridiplantae</taxon>
        <taxon>Chlorophyta</taxon>
        <taxon>core chlorophytes</taxon>
        <taxon>Chlorophyceae</taxon>
        <taxon>CS clade</taxon>
        <taxon>Chlamydomonadales</taxon>
        <taxon>Dunaliellaceae</taxon>
        <taxon>Dunaliella</taxon>
    </lineage>
</organism>
<name>A0ABQ7G8C8_DUNSA</name>
<evidence type="ECO:0008006" key="3">
    <source>
        <dbReference type="Google" id="ProtNLM"/>
    </source>
</evidence>
<protein>
    <recommendedName>
        <fullName evidence="3">Encoded protein</fullName>
    </recommendedName>
</protein>
<evidence type="ECO:0000313" key="2">
    <source>
        <dbReference type="Proteomes" id="UP000815325"/>
    </source>
</evidence>
<keyword evidence="2" id="KW-1185">Reference proteome</keyword>
<comment type="caution">
    <text evidence="1">The sequence shown here is derived from an EMBL/GenBank/DDBJ whole genome shotgun (WGS) entry which is preliminary data.</text>
</comment>
<sequence>MQFLKRSKRSAALDEATDHCTLPKRFYLVLFSRPEQQDKHTCKHGICLVRSHTANRSLARCKMGHPTACRIDCIAHLTYPSRA</sequence>
<dbReference type="Proteomes" id="UP000815325">
    <property type="component" value="Unassembled WGS sequence"/>
</dbReference>
<proteinExistence type="predicted"/>
<dbReference type="EMBL" id="MU070002">
    <property type="protein sequence ID" value="KAF5830823.1"/>
    <property type="molecule type" value="Genomic_DNA"/>
</dbReference>
<gene>
    <name evidence="1" type="ORF">DUNSADRAFT_13971</name>
</gene>
<evidence type="ECO:0000313" key="1">
    <source>
        <dbReference type="EMBL" id="KAF5830823.1"/>
    </source>
</evidence>
<accession>A0ABQ7G8C8</accession>
<reference evidence="1" key="1">
    <citation type="submission" date="2017-08" db="EMBL/GenBank/DDBJ databases">
        <authorList>
            <person name="Polle J.E."/>
            <person name="Barry K."/>
            <person name="Cushman J."/>
            <person name="Schmutz J."/>
            <person name="Tran D."/>
            <person name="Hathwaick L.T."/>
            <person name="Yim W.C."/>
            <person name="Jenkins J."/>
            <person name="Mckie-Krisberg Z.M."/>
            <person name="Prochnik S."/>
            <person name="Lindquist E."/>
            <person name="Dockter R.B."/>
            <person name="Adam C."/>
            <person name="Molina H."/>
            <person name="Bunkerborg J."/>
            <person name="Jin E."/>
            <person name="Buchheim M."/>
            <person name="Magnuson J."/>
        </authorList>
    </citation>
    <scope>NUCLEOTIDE SEQUENCE</scope>
    <source>
        <strain evidence="1">CCAP 19/18</strain>
    </source>
</reference>